<proteinExistence type="predicted"/>
<dbReference type="PROSITE" id="PS50175">
    <property type="entry name" value="ASP_PROT_RETROV"/>
    <property type="match status" value="1"/>
</dbReference>
<name>A0A811TB51_9EURY</name>
<reference evidence="3" key="1">
    <citation type="submission" date="2020-10" db="EMBL/GenBank/DDBJ databases">
        <authorList>
            <person name="Hahn C.J."/>
            <person name="Laso-Perez R."/>
            <person name="Vulcano F."/>
            <person name="Vaziourakis K.-M."/>
            <person name="Stokke R."/>
            <person name="Steen I.H."/>
            <person name="Teske A."/>
            <person name="Boetius A."/>
            <person name="Liebeke M."/>
            <person name="Amann R."/>
            <person name="Knittel K."/>
        </authorList>
    </citation>
    <scope>NUCLEOTIDE SEQUENCE</scope>
    <source>
        <strain evidence="3">Gfbio:e3339647-f889-4370-9287-4fb5cb688e4c:AG392O15_GoMArc1</strain>
    </source>
</reference>
<comment type="caution">
    <text evidence="3">The sequence shown here is derived from an EMBL/GenBank/DDBJ whole genome shotgun (WGS) entry which is preliminary data.</text>
</comment>
<dbReference type="InterPro" id="IPR001995">
    <property type="entry name" value="Peptidase_A2_cat"/>
</dbReference>
<evidence type="ECO:0000259" key="2">
    <source>
        <dbReference type="PROSITE" id="PS50175"/>
    </source>
</evidence>
<dbReference type="GO" id="GO:0004190">
    <property type="term" value="F:aspartic-type endopeptidase activity"/>
    <property type="evidence" value="ECO:0007669"/>
    <property type="project" value="InterPro"/>
</dbReference>
<dbReference type="EMBL" id="CAJHIO010000022">
    <property type="protein sequence ID" value="CAD6492940.1"/>
    <property type="molecule type" value="Genomic_DNA"/>
</dbReference>
<keyword evidence="1" id="KW-0378">Hydrolase</keyword>
<protein>
    <recommendedName>
        <fullName evidence="2">Peptidase A2 domain-containing protein</fullName>
    </recommendedName>
</protein>
<organism evidence="3 4">
    <name type="scientific">Candidatus Argoarchaeum ethanivorans</name>
    <dbReference type="NCBI Taxonomy" id="2608793"/>
    <lineage>
        <taxon>Archaea</taxon>
        <taxon>Methanobacteriati</taxon>
        <taxon>Methanobacteriota</taxon>
        <taxon>Stenosarchaea group</taxon>
        <taxon>Methanomicrobia</taxon>
        <taxon>Methanosarcinales</taxon>
        <taxon>Methanosarcinales incertae sedis</taxon>
        <taxon>GOM Arc I cluster</taxon>
        <taxon>Candidatus Argoarchaeum</taxon>
    </lineage>
</organism>
<feature type="domain" description="Peptidase A2" evidence="2">
    <location>
        <begin position="37"/>
        <end position="75"/>
    </location>
</feature>
<sequence>MTIEFRYREEESEITGTILRPVAALQFKSRSSEWIEIRMYIDSGADITLIPLSFGRLLGLELKKEDIKHLRGVGGGAVPVIITKIDIMMDDVEFPIDVAWALEEDVPPLLGRTDVFDRFKIMFNQGSRIIIFEESNKT</sequence>
<dbReference type="GO" id="GO:0006508">
    <property type="term" value="P:proteolysis"/>
    <property type="evidence" value="ECO:0007669"/>
    <property type="project" value="InterPro"/>
</dbReference>
<evidence type="ECO:0000313" key="4">
    <source>
        <dbReference type="Proteomes" id="UP000610373"/>
    </source>
</evidence>
<gene>
    <name evidence="3" type="ORF">CHKLHMKO_00378</name>
</gene>
<evidence type="ECO:0000313" key="3">
    <source>
        <dbReference type="EMBL" id="CAD6492940.1"/>
    </source>
</evidence>
<dbReference type="AlphaFoldDB" id="A0A811TB51"/>
<dbReference type="InterPro" id="IPR021109">
    <property type="entry name" value="Peptidase_aspartic_dom_sf"/>
</dbReference>
<dbReference type="Proteomes" id="UP000610373">
    <property type="component" value="Unassembled WGS sequence"/>
</dbReference>
<dbReference type="Gene3D" id="2.40.70.10">
    <property type="entry name" value="Acid Proteases"/>
    <property type="match status" value="1"/>
</dbReference>
<dbReference type="SUPFAM" id="SSF50630">
    <property type="entry name" value="Acid proteases"/>
    <property type="match status" value="1"/>
</dbReference>
<accession>A0A811TB51</accession>
<evidence type="ECO:0000256" key="1">
    <source>
        <dbReference type="ARBA" id="ARBA00022801"/>
    </source>
</evidence>